<dbReference type="WBParaSite" id="TTAC_0000973401-mRNA-1">
    <property type="protein sequence ID" value="TTAC_0000973401-mRNA-1"/>
    <property type="gene ID" value="TTAC_0000973401"/>
</dbReference>
<name>A0A0R3X859_HYDTA</name>
<dbReference type="EMBL" id="UYWX01021003">
    <property type="protein sequence ID" value="VDM34620.1"/>
    <property type="molecule type" value="Genomic_DNA"/>
</dbReference>
<evidence type="ECO:0000313" key="2">
    <source>
        <dbReference type="Proteomes" id="UP000274429"/>
    </source>
</evidence>
<reference evidence="3" key="1">
    <citation type="submission" date="2017-02" db="UniProtKB">
        <authorList>
            <consortium name="WormBaseParasite"/>
        </authorList>
    </citation>
    <scope>IDENTIFICATION</scope>
</reference>
<accession>A0A0R3X859</accession>
<dbReference type="Proteomes" id="UP000274429">
    <property type="component" value="Unassembled WGS sequence"/>
</dbReference>
<dbReference type="OrthoDB" id="5594999at2759"/>
<evidence type="ECO:0000313" key="3">
    <source>
        <dbReference type="WBParaSite" id="TTAC_0000973401-mRNA-1"/>
    </source>
</evidence>
<sequence length="197" mass="21416">MNEWGMVSAGEVGVTGGNDGSLVLNLLEMSQPGGEAYVLGDGSVSCVGAVSTFPKVKLPSSLARHFFPSDTYFHYSSDVEQSFLLGNESVMVSRAMRDVFIGPEGKIFTIFESGDIALLRSDNDKASELTPLQPRLSPMLSERVSKEAEFIDNDGVHLRQDRLFPGYCVSGVHRESRRFALGGRWGCLGIYEIIDGG</sequence>
<organism evidence="3">
    <name type="scientific">Hydatigena taeniaeformis</name>
    <name type="common">Feline tapeworm</name>
    <name type="synonym">Taenia taeniaeformis</name>
    <dbReference type="NCBI Taxonomy" id="6205"/>
    <lineage>
        <taxon>Eukaryota</taxon>
        <taxon>Metazoa</taxon>
        <taxon>Spiralia</taxon>
        <taxon>Lophotrochozoa</taxon>
        <taxon>Platyhelminthes</taxon>
        <taxon>Cestoda</taxon>
        <taxon>Eucestoda</taxon>
        <taxon>Cyclophyllidea</taxon>
        <taxon>Taeniidae</taxon>
        <taxon>Hydatigera</taxon>
    </lineage>
</organism>
<proteinExistence type="predicted"/>
<dbReference type="AlphaFoldDB" id="A0A0R3X859"/>
<gene>
    <name evidence="1" type="ORF">TTAC_LOCUS9719</name>
</gene>
<evidence type="ECO:0000313" key="1">
    <source>
        <dbReference type="EMBL" id="VDM34620.1"/>
    </source>
</evidence>
<keyword evidence="2" id="KW-1185">Reference proteome</keyword>
<reference evidence="1 2" key="2">
    <citation type="submission" date="2018-11" db="EMBL/GenBank/DDBJ databases">
        <authorList>
            <consortium name="Pathogen Informatics"/>
        </authorList>
    </citation>
    <scope>NUCLEOTIDE SEQUENCE [LARGE SCALE GENOMIC DNA]</scope>
</reference>
<protein>
    <submittedName>
        <fullName evidence="3">DUF3700 domain-containing protein</fullName>
    </submittedName>
</protein>